<dbReference type="PROSITE" id="PS50931">
    <property type="entry name" value="HTH_LYSR"/>
    <property type="match status" value="1"/>
</dbReference>
<dbReference type="PANTHER" id="PTHR30537:SF79">
    <property type="entry name" value="TRANSCRIPTIONAL REGULATOR-RELATED"/>
    <property type="match status" value="1"/>
</dbReference>
<evidence type="ECO:0000313" key="6">
    <source>
        <dbReference type="EMBL" id="GGX80683.1"/>
    </source>
</evidence>
<dbReference type="SUPFAM" id="SSF53850">
    <property type="entry name" value="Periplasmic binding protein-like II"/>
    <property type="match status" value="1"/>
</dbReference>
<comment type="similarity">
    <text evidence="1">Belongs to the LysR transcriptional regulatory family.</text>
</comment>
<name>A0ABQ2YDU7_9GAMM</name>
<keyword evidence="7" id="KW-1185">Reference proteome</keyword>
<dbReference type="Gene3D" id="3.40.190.10">
    <property type="entry name" value="Periplasmic binding protein-like II"/>
    <property type="match status" value="2"/>
</dbReference>
<keyword evidence="4" id="KW-0804">Transcription</keyword>
<sequence>MRIERLPLNALRAFAEAAREESFKLAASRLGVTPGAVSRQVKQLEDRLGILLFERHANGVCLNDAGRLLADDIDAGLERIAAGVRAAGERSRSAATLTLSAPPSFTQLWLLPRLAEFESMEGHVEISLDASQALTMPTWQGDGARLAIRYGRGPWPGVRSQHLFGDELFPVCAPSLLSYGPRLSEPADLVNHTLLEVAWCSRQSEAFPGWREWLDAAGVRDIATPIQRRYSLFGLALDQTIAGRGVMLASHPIVADRLASGVLVRPFGADYVLESPFTYELILPITGGAPPTAQRFIDWLIEEARQFCRDQQ</sequence>
<dbReference type="InterPro" id="IPR005119">
    <property type="entry name" value="LysR_subst-bd"/>
</dbReference>
<accession>A0ABQ2YDU7</accession>
<dbReference type="InterPro" id="IPR058163">
    <property type="entry name" value="LysR-type_TF_proteobact-type"/>
</dbReference>
<dbReference type="PRINTS" id="PR00039">
    <property type="entry name" value="HTHLYSR"/>
</dbReference>
<comment type="caution">
    <text evidence="6">The sequence shown here is derived from an EMBL/GenBank/DDBJ whole genome shotgun (WGS) entry which is preliminary data.</text>
</comment>
<evidence type="ECO:0000256" key="4">
    <source>
        <dbReference type="ARBA" id="ARBA00023163"/>
    </source>
</evidence>
<evidence type="ECO:0000313" key="7">
    <source>
        <dbReference type="Proteomes" id="UP000653056"/>
    </source>
</evidence>
<organism evidence="6 7">
    <name type="scientific">Litchfieldella qijiaojingensis</name>
    <dbReference type="NCBI Taxonomy" id="980347"/>
    <lineage>
        <taxon>Bacteria</taxon>
        <taxon>Pseudomonadati</taxon>
        <taxon>Pseudomonadota</taxon>
        <taxon>Gammaproteobacteria</taxon>
        <taxon>Oceanospirillales</taxon>
        <taxon>Halomonadaceae</taxon>
        <taxon>Litchfieldella</taxon>
    </lineage>
</organism>
<dbReference type="EMBL" id="BMXS01000002">
    <property type="protein sequence ID" value="GGX80683.1"/>
    <property type="molecule type" value="Genomic_DNA"/>
</dbReference>
<gene>
    <name evidence="6" type="ORF">GCM10007160_04850</name>
</gene>
<keyword evidence="2" id="KW-0805">Transcription regulation</keyword>
<dbReference type="InterPro" id="IPR000847">
    <property type="entry name" value="LysR_HTH_N"/>
</dbReference>
<dbReference type="Gene3D" id="1.10.10.10">
    <property type="entry name" value="Winged helix-like DNA-binding domain superfamily/Winged helix DNA-binding domain"/>
    <property type="match status" value="1"/>
</dbReference>
<dbReference type="Pfam" id="PF03466">
    <property type="entry name" value="LysR_substrate"/>
    <property type="match status" value="1"/>
</dbReference>
<evidence type="ECO:0000259" key="5">
    <source>
        <dbReference type="PROSITE" id="PS50931"/>
    </source>
</evidence>
<evidence type="ECO:0000256" key="2">
    <source>
        <dbReference type="ARBA" id="ARBA00023015"/>
    </source>
</evidence>
<feature type="domain" description="HTH lysR-type" evidence="5">
    <location>
        <begin position="6"/>
        <end position="63"/>
    </location>
</feature>
<dbReference type="InterPro" id="IPR036390">
    <property type="entry name" value="WH_DNA-bd_sf"/>
</dbReference>
<dbReference type="PANTHER" id="PTHR30537">
    <property type="entry name" value="HTH-TYPE TRANSCRIPTIONAL REGULATOR"/>
    <property type="match status" value="1"/>
</dbReference>
<dbReference type="SUPFAM" id="SSF46785">
    <property type="entry name" value="Winged helix' DNA-binding domain"/>
    <property type="match status" value="1"/>
</dbReference>
<evidence type="ECO:0000256" key="1">
    <source>
        <dbReference type="ARBA" id="ARBA00009437"/>
    </source>
</evidence>
<dbReference type="Proteomes" id="UP000653056">
    <property type="component" value="Unassembled WGS sequence"/>
</dbReference>
<proteinExistence type="inferred from homology"/>
<dbReference type="InterPro" id="IPR036388">
    <property type="entry name" value="WH-like_DNA-bd_sf"/>
</dbReference>
<keyword evidence="3" id="KW-0238">DNA-binding</keyword>
<reference evidence="7" key="1">
    <citation type="journal article" date="2019" name="Int. J. Syst. Evol. Microbiol.">
        <title>The Global Catalogue of Microorganisms (GCM) 10K type strain sequencing project: providing services to taxonomists for standard genome sequencing and annotation.</title>
        <authorList>
            <consortium name="The Broad Institute Genomics Platform"/>
            <consortium name="The Broad Institute Genome Sequencing Center for Infectious Disease"/>
            <person name="Wu L."/>
            <person name="Ma J."/>
        </authorList>
    </citation>
    <scope>NUCLEOTIDE SEQUENCE [LARGE SCALE GENOMIC DNA]</scope>
    <source>
        <strain evidence="7">KCTC 22228</strain>
    </source>
</reference>
<dbReference type="CDD" id="cd08432">
    <property type="entry name" value="PBP2_GcdR_TrpI_HvrB_AmpR_like"/>
    <property type="match status" value="1"/>
</dbReference>
<protein>
    <submittedName>
        <fullName evidence="6">LysR family transcriptional regulator</fullName>
    </submittedName>
</protein>
<dbReference type="RefSeq" id="WP_189465895.1">
    <property type="nucleotide sequence ID" value="NZ_BMXS01000002.1"/>
</dbReference>
<evidence type="ECO:0000256" key="3">
    <source>
        <dbReference type="ARBA" id="ARBA00023125"/>
    </source>
</evidence>
<dbReference type="Pfam" id="PF00126">
    <property type="entry name" value="HTH_1"/>
    <property type="match status" value="1"/>
</dbReference>